<organism evidence="1">
    <name type="scientific">Streptomyces kanamyceticus</name>
    <dbReference type="NCBI Taxonomy" id="1967"/>
    <lineage>
        <taxon>Bacteria</taxon>
        <taxon>Bacillati</taxon>
        <taxon>Actinomycetota</taxon>
        <taxon>Actinomycetes</taxon>
        <taxon>Kitasatosporales</taxon>
        <taxon>Streptomycetaceae</taxon>
        <taxon>Streptomyces</taxon>
    </lineage>
</organism>
<dbReference type="InterPro" id="IPR024079">
    <property type="entry name" value="MetalloPept_cat_dom_sf"/>
</dbReference>
<dbReference type="AlphaFoldDB" id="Q1EQK3"/>
<evidence type="ECO:0000313" key="1">
    <source>
        <dbReference type="EMBL" id="BAE95517.1"/>
    </source>
</evidence>
<name>Q1EQK3_STRKN</name>
<accession>Q1EQK3</accession>
<protein>
    <submittedName>
        <fullName evidence="1">Proteinase like protein</fullName>
    </submittedName>
</protein>
<sequence length="346" mass="36488">MLTLFRNLRTPVEGRPHRSFALTSLLVSFALGAAATLAPSAGEATASEKLADARCNLPQGVLSPSDLPSGSSVVECQAVGRMVRSEGVELTIPEPGMGVSFEGVSALGTDPQHFQLEVSTDGVIRYPEPRAPEGGVESNNPAPAADPDACDDGANAWLDWSAYPTYKWYIGDGGMPGALSRSAAQKAFADAINNITASYNDCGLSDEVSVGHDYAGTTTYESDMTATGCAERDKVGTWDAGDLAVGTLAATCAWYFTGGGSFGQLEEADVRYNTKDYDFTNDPVAGPCTNKYDIRSVGTHEAGHVYGMAHVGNGHSNLTMYTNSFLCNTKARTLGKGDVLGLRKHY</sequence>
<dbReference type="Gene3D" id="3.40.390.10">
    <property type="entry name" value="Collagenase (Catalytic Domain)"/>
    <property type="match status" value="1"/>
</dbReference>
<dbReference type="GO" id="GO:0008237">
    <property type="term" value="F:metallopeptidase activity"/>
    <property type="evidence" value="ECO:0007669"/>
    <property type="project" value="InterPro"/>
</dbReference>
<reference evidence="1" key="1">
    <citation type="journal article" date="2006" name="Proc. Natl. Acad. Sci. U.S.A.">
        <title>Amplification of the entire kanamycin biosynthetic gene cluster during empirical strain improvement of Streptomyces kanamyceticus.</title>
        <authorList>
            <person name="Yanai K."/>
            <person name="Murakami T."/>
            <person name="Bibb M."/>
        </authorList>
    </citation>
    <scope>NUCLEOTIDE SEQUENCE</scope>
    <source>
        <strain evidence="1">NBRC 13414</strain>
    </source>
</reference>
<dbReference type="EMBL" id="AB254080">
    <property type="protein sequence ID" value="BAE95517.1"/>
    <property type="molecule type" value="Genomic_DNA"/>
</dbReference>
<proteinExistence type="predicted"/>
<dbReference type="SUPFAM" id="SSF55486">
    <property type="entry name" value="Metalloproteases ('zincins'), catalytic domain"/>
    <property type="match status" value="1"/>
</dbReference>